<accession>A0AAW0GQG7</accession>
<keyword evidence="1" id="KW-0732">Signal</keyword>
<evidence type="ECO:0000313" key="3">
    <source>
        <dbReference type="Proteomes" id="UP001385951"/>
    </source>
</evidence>
<dbReference type="Proteomes" id="UP001385951">
    <property type="component" value="Unassembled WGS sequence"/>
</dbReference>
<evidence type="ECO:0000256" key="1">
    <source>
        <dbReference type="SAM" id="SignalP"/>
    </source>
</evidence>
<name>A0AAW0GQG7_9APHY</name>
<comment type="caution">
    <text evidence="2">The sequence shown here is derived from an EMBL/GenBank/DDBJ whole genome shotgun (WGS) entry which is preliminary data.</text>
</comment>
<sequence length="100" mass="10903">MQIMLFSPSILILLLLTPFVATLPMNSQTDQGLVVPPFKVGLDLQSRQDMSQMSPAEVERLQPFSSGYDSVGGLSKVQSPASQEIAKAIAQAVVQRESRR</sequence>
<feature type="chain" id="PRO_5043979238" evidence="1">
    <location>
        <begin position="23"/>
        <end position="100"/>
    </location>
</feature>
<keyword evidence="3" id="KW-1185">Reference proteome</keyword>
<organism evidence="2 3">
    <name type="scientific">Cerrena zonata</name>
    <dbReference type="NCBI Taxonomy" id="2478898"/>
    <lineage>
        <taxon>Eukaryota</taxon>
        <taxon>Fungi</taxon>
        <taxon>Dikarya</taxon>
        <taxon>Basidiomycota</taxon>
        <taxon>Agaricomycotina</taxon>
        <taxon>Agaricomycetes</taxon>
        <taxon>Polyporales</taxon>
        <taxon>Cerrenaceae</taxon>
        <taxon>Cerrena</taxon>
    </lineage>
</organism>
<proteinExistence type="predicted"/>
<dbReference type="EMBL" id="JASBNA010000004">
    <property type="protein sequence ID" value="KAK7692463.1"/>
    <property type="molecule type" value="Genomic_DNA"/>
</dbReference>
<dbReference type="AlphaFoldDB" id="A0AAW0GQG7"/>
<feature type="signal peptide" evidence="1">
    <location>
        <begin position="1"/>
        <end position="22"/>
    </location>
</feature>
<reference evidence="2 3" key="1">
    <citation type="submission" date="2022-09" db="EMBL/GenBank/DDBJ databases">
        <authorList>
            <person name="Palmer J.M."/>
        </authorList>
    </citation>
    <scope>NUCLEOTIDE SEQUENCE [LARGE SCALE GENOMIC DNA]</scope>
    <source>
        <strain evidence="2 3">DSM 7382</strain>
    </source>
</reference>
<protein>
    <submittedName>
        <fullName evidence="2">Uncharacterized protein</fullName>
    </submittedName>
</protein>
<evidence type="ECO:0000313" key="2">
    <source>
        <dbReference type="EMBL" id="KAK7692463.1"/>
    </source>
</evidence>
<gene>
    <name evidence="2" type="ORF">QCA50_004088</name>
</gene>